<keyword evidence="4 9" id="KW-0812">Transmembrane</keyword>
<keyword evidence="5" id="KW-0256">Endoplasmic reticulum</keyword>
<feature type="transmembrane region" description="Helical" evidence="9">
    <location>
        <begin position="140"/>
        <end position="163"/>
    </location>
</feature>
<dbReference type="RefSeq" id="XP_056845333.1">
    <property type="nucleotide sequence ID" value="XM_056989353.1"/>
</dbReference>
<evidence type="ECO:0000256" key="6">
    <source>
        <dbReference type="ARBA" id="ARBA00022989"/>
    </source>
</evidence>
<evidence type="ECO:0000256" key="4">
    <source>
        <dbReference type="ARBA" id="ARBA00022692"/>
    </source>
</evidence>
<sequence>MGQTLGLTWSKKNILIGPEALHQDPRPKTDQDQDQDPRPAPSRTDGGGGARKEAKKKKSETSIGVSSNGSISAVGALFVYLITGLFLGVGVWVARYKFSADLVSDPSLTLFLLWSIEFPVVVIIYSCLRKDPERCSCSKAVGRSILGLVSGAFMNALGAISLGAPIGAQYLPKTIHWSFLMSVLTFVPATAVLGASLTDWHRVFASMKPNENIEYMILVPAYGAVIGGWFGAWPMPLDWERPWQEWPICVCYGAIGGYIVGQIVSLCFMLLLGKDKNLKVA</sequence>
<organism evidence="10 11">
    <name type="scientific">Raphanus sativus</name>
    <name type="common">Radish</name>
    <name type="synonym">Raphanus raphanistrum var. sativus</name>
    <dbReference type="NCBI Taxonomy" id="3726"/>
    <lineage>
        <taxon>Eukaryota</taxon>
        <taxon>Viridiplantae</taxon>
        <taxon>Streptophyta</taxon>
        <taxon>Embryophyta</taxon>
        <taxon>Tracheophyta</taxon>
        <taxon>Spermatophyta</taxon>
        <taxon>Magnoliopsida</taxon>
        <taxon>eudicotyledons</taxon>
        <taxon>Gunneridae</taxon>
        <taxon>Pentapetalae</taxon>
        <taxon>rosids</taxon>
        <taxon>malvids</taxon>
        <taxon>Brassicales</taxon>
        <taxon>Brassicaceae</taxon>
        <taxon>Brassiceae</taxon>
        <taxon>Raphanus</taxon>
    </lineage>
</organism>
<evidence type="ECO:0000256" key="7">
    <source>
        <dbReference type="ARBA" id="ARBA00023136"/>
    </source>
</evidence>
<evidence type="ECO:0000256" key="3">
    <source>
        <dbReference type="ARBA" id="ARBA00022502"/>
    </source>
</evidence>
<dbReference type="Proteomes" id="UP000504610">
    <property type="component" value="Chromosome 1"/>
</dbReference>
<feature type="compositionally biased region" description="Basic and acidic residues" evidence="8">
    <location>
        <begin position="21"/>
        <end position="37"/>
    </location>
</feature>
<keyword evidence="7 9" id="KW-0472">Membrane</keyword>
<feature type="region of interest" description="Disordered" evidence="8">
    <location>
        <begin position="16"/>
        <end position="67"/>
    </location>
</feature>
<comment type="pathway">
    <text evidence="2">Glycolipid biosynthesis; glycosylphosphatidylinositol-anchor biosynthesis.</text>
</comment>
<feature type="transmembrane region" description="Helical" evidence="9">
    <location>
        <begin position="175"/>
        <end position="195"/>
    </location>
</feature>
<evidence type="ECO:0000313" key="11">
    <source>
        <dbReference type="RefSeq" id="XP_056845333.1"/>
    </source>
</evidence>
<feature type="transmembrane region" description="Helical" evidence="9">
    <location>
        <begin position="252"/>
        <end position="272"/>
    </location>
</feature>
<evidence type="ECO:0000256" key="9">
    <source>
        <dbReference type="SAM" id="Phobius"/>
    </source>
</evidence>
<accession>A0A9W3C1K2</accession>
<dbReference type="InterPro" id="IPR009580">
    <property type="entry name" value="GPI_biosynthesis_protein_Pig-F"/>
</dbReference>
<dbReference type="GeneID" id="108844124"/>
<comment type="subcellular location">
    <subcellularLocation>
        <location evidence="1">Endoplasmic reticulum membrane</location>
        <topology evidence="1">Multi-pass membrane protein</topology>
    </subcellularLocation>
</comment>
<evidence type="ECO:0000256" key="8">
    <source>
        <dbReference type="SAM" id="MobiDB-lite"/>
    </source>
</evidence>
<dbReference type="GO" id="GO:0005789">
    <property type="term" value="C:endoplasmic reticulum membrane"/>
    <property type="evidence" value="ECO:0007669"/>
    <property type="project" value="UniProtKB-SubCell"/>
</dbReference>
<feature type="transmembrane region" description="Helical" evidence="9">
    <location>
        <begin position="215"/>
        <end position="232"/>
    </location>
</feature>
<gene>
    <name evidence="11" type="primary">LOC108844124</name>
</gene>
<reference evidence="11" key="2">
    <citation type="submission" date="2025-08" db="UniProtKB">
        <authorList>
            <consortium name="RefSeq"/>
        </authorList>
    </citation>
    <scope>IDENTIFICATION</scope>
    <source>
        <tissue evidence="11">Leaf</tissue>
    </source>
</reference>
<dbReference type="Pfam" id="PF06699">
    <property type="entry name" value="PIG-F"/>
    <property type="match status" value="1"/>
</dbReference>
<evidence type="ECO:0000256" key="5">
    <source>
        <dbReference type="ARBA" id="ARBA00022824"/>
    </source>
</evidence>
<keyword evidence="6 9" id="KW-1133">Transmembrane helix</keyword>
<dbReference type="AlphaFoldDB" id="A0A9W3C1K2"/>
<dbReference type="OrthoDB" id="17366at2759"/>
<evidence type="ECO:0000256" key="1">
    <source>
        <dbReference type="ARBA" id="ARBA00004477"/>
    </source>
</evidence>
<dbReference type="KEGG" id="rsz:108844124"/>
<keyword evidence="10" id="KW-1185">Reference proteome</keyword>
<dbReference type="GO" id="GO:0006506">
    <property type="term" value="P:GPI anchor biosynthetic process"/>
    <property type="evidence" value="ECO:0007669"/>
    <property type="project" value="UniProtKB-KW"/>
</dbReference>
<name>A0A9W3C1K2_RAPSA</name>
<keyword evidence="3" id="KW-0337">GPI-anchor biosynthesis</keyword>
<feature type="transmembrane region" description="Helical" evidence="9">
    <location>
        <begin position="108"/>
        <end position="128"/>
    </location>
</feature>
<evidence type="ECO:0000256" key="2">
    <source>
        <dbReference type="ARBA" id="ARBA00004687"/>
    </source>
</evidence>
<proteinExistence type="predicted"/>
<evidence type="ECO:0000313" key="10">
    <source>
        <dbReference type="Proteomes" id="UP000504610"/>
    </source>
</evidence>
<protein>
    <submittedName>
        <fullName evidence="11">Glycosylphosphatidylinositol anchor biosynthesis protein 11</fullName>
    </submittedName>
</protein>
<reference evidence="10" key="1">
    <citation type="journal article" date="2019" name="Database">
        <title>The radish genome database (RadishGD): an integrated information resource for radish genomics.</title>
        <authorList>
            <person name="Yu H.J."/>
            <person name="Baek S."/>
            <person name="Lee Y.J."/>
            <person name="Cho A."/>
            <person name="Mun J.H."/>
        </authorList>
    </citation>
    <scope>NUCLEOTIDE SEQUENCE [LARGE SCALE GENOMIC DNA]</scope>
    <source>
        <strain evidence="10">cv. WK10039</strain>
    </source>
</reference>
<feature type="transmembrane region" description="Helical" evidence="9">
    <location>
        <begin position="77"/>
        <end position="96"/>
    </location>
</feature>